<protein>
    <submittedName>
        <fullName evidence="1">Uncharacterized protein</fullName>
    </submittedName>
</protein>
<dbReference type="Proteomes" id="UP000216961">
    <property type="component" value="Unassembled WGS sequence"/>
</dbReference>
<evidence type="ECO:0000313" key="1">
    <source>
        <dbReference type="EMBL" id="PAD83227.1"/>
    </source>
</evidence>
<sequence>MGILLELLNFAVYIPFFKVDEEDVCRNVKHLKKHQWFQNYLNVEEYRGLIIHDKDVRQCIGKFKSSKLHNHSYQNKCQEKLYKALLKNGNIV</sequence>
<dbReference type="EMBL" id="NPBQ01000066">
    <property type="protein sequence ID" value="PAD83227.1"/>
    <property type="molecule type" value="Genomic_DNA"/>
</dbReference>
<evidence type="ECO:0000313" key="2">
    <source>
        <dbReference type="Proteomes" id="UP000216961"/>
    </source>
</evidence>
<name>A0A268FD26_NIACI</name>
<organism evidence="1 2">
    <name type="scientific">Niallia circulans</name>
    <name type="common">Bacillus circulans</name>
    <dbReference type="NCBI Taxonomy" id="1397"/>
    <lineage>
        <taxon>Bacteria</taxon>
        <taxon>Bacillati</taxon>
        <taxon>Bacillota</taxon>
        <taxon>Bacilli</taxon>
        <taxon>Bacillales</taxon>
        <taxon>Bacillaceae</taxon>
        <taxon>Niallia</taxon>
    </lineage>
</organism>
<dbReference type="AlphaFoldDB" id="A0A268FD26"/>
<proteinExistence type="predicted"/>
<gene>
    <name evidence="1" type="ORF">CHH57_10890</name>
</gene>
<comment type="caution">
    <text evidence="1">The sequence shown here is derived from an EMBL/GenBank/DDBJ whole genome shotgun (WGS) entry which is preliminary data.</text>
</comment>
<dbReference type="KEGG" id="bcir:C2I06_23920"/>
<dbReference type="RefSeq" id="WP_095330258.1">
    <property type="nucleotide sequence ID" value="NZ_CP026031.1"/>
</dbReference>
<reference evidence="1 2" key="1">
    <citation type="submission" date="2017-07" db="EMBL/GenBank/DDBJ databases">
        <title>Isolation and whole genome analysis of endospore-forming bacteria from heroin.</title>
        <authorList>
            <person name="Kalinowski J."/>
            <person name="Ahrens B."/>
            <person name="Al-Dilaimi A."/>
            <person name="Winkler A."/>
            <person name="Wibberg D."/>
            <person name="Schleenbecker U."/>
            <person name="Ruckert C."/>
            <person name="Wolfel R."/>
            <person name="Grass G."/>
        </authorList>
    </citation>
    <scope>NUCLEOTIDE SEQUENCE [LARGE SCALE GENOMIC DNA]</scope>
    <source>
        <strain evidence="1 2">7521-2</strain>
    </source>
</reference>
<accession>A0A268FD26</accession>